<protein>
    <submittedName>
        <fullName evidence="1">Putative leucine-rich repeat domain, L domain-containing protein</fullName>
    </submittedName>
</protein>
<organism evidence="1 2">
    <name type="scientific">Medicago truncatula</name>
    <name type="common">Barrel medic</name>
    <name type="synonym">Medicago tribuloides</name>
    <dbReference type="NCBI Taxonomy" id="3880"/>
    <lineage>
        <taxon>Eukaryota</taxon>
        <taxon>Viridiplantae</taxon>
        <taxon>Streptophyta</taxon>
        <taxon>Embryophyta</taxon>
        <taxon>Tracheophyta</taxon>
        <taxon>Spermatophyta</taxon>
        <taxon>Magnoliopsida</taxon>
        <taxon>eudicotyledons</taxon>
        <taxon>Gunneridae</taxon>
        <taxon>Pentapetalae</taxon>
        <taxon>rosids</taxon>
        <taxon>fabids</taxon>
        <taxon>Fabales</taxon>
        <taxon>Fabaceae</taxon>
        <taxon>Papilionoideae</taxon>
        <taxon>50 kb inversion clade</taxon>
        <taxon>NPAAA clade</taxon>
        <taxon>Hologalegina</taxon>
        <taxon>IRL clade</taxon>
        <taxon>Trifolieae</taxon>
        <taxon>Medicago</taxon>
    </lineage>
</organism>
<evidence type="ECO:0000313" key="2">
    <source>
        <dbReference type="Proteomes" id="UP000265566"/>
    </source>
</evidence>
<dbReference type="EMBL" id="PSQE01000002">
    <property type="protein sequence ID" value="RHN74867.1"/>
    <property type="molecule type" value="Genomic_DNA"/>
</dbReference>
<proteinExistence type="predicted"/>
<sequence length="48" mass="5138">MIQGSGLSGPIPSGISLLKNLTELVLRNCNINGTLTQYLGIMSKLKHL</sequence>
<name>A0A396JIG9_MEDTR</name>
<dbReference type="Gramene" id="rna10996">
    <property type="protein sequence ID" value="RHN74867.1"/>
    <property type="gene ID" value="gene10996"/>
</dbReference>
<dbReference type="InterPro" id="IPR032675">
    <property type="entry name" value="LRR_dom_sf"/>
</dbReference>
<evidence type="ECO:0000313" key="1">
    <source>
        <dbReference type="EMBL" id="RHN74867.1"/>
    </source>
</evidence>
<accession>A0A396JIG9</accession>
<dbReference type="AlphaFoldDB" id="A0A396JIG9"/>
<dbReference type="Gene3D" id="3.80.10.10">
    <property type="entry name" value="Ribonuclease Inhibitor"/>
    <property type="match status" value="1"/>
</dbReference>
<comment type="caution">
    <text evidence="1">The sequence shown here is derived from an EMBL/GenBank/DDBJ whole genome shotgun (WGS) entry which is preliminary data.</text>
</comment>
<dbReference type="SUPFAM" id="SSF52047">
    <property type="entry name" value="RNI-like"/>
    <property type="match status" value="1"/>
</dbReference>
<reference evidence="2" key="1">
    <citation type="journal article" date="2018" name="Nat. Plants">
        <title>Whole-genome landscape of Medicago truncatula symbiotic genes.</title>
        <authorList>
            <person name="Pecrix Y."/>
            <person name="Staton S.E."/>
            <person name="Sallet E."/>
            <person name="Lelandais-Briere C."/>
            <person name="Moreau S."/>
            <person name="Carrere S."/>
            <person name="Blein T."/>
            <person name="Jardinaud M.F."/>
            <person name="Latrasse D."/>
            <person name="Zouine M."/>
            <person name="Zahm M."/>
            <person name="Kreplak J."/>
            <person name="Mayjonade B."/>
            <person name="Satge C."/>
            <person name="Perez M."/>
            <person name="Cauet S."/>
            <person name="Marande W."/>
            <person name="Chantry-Darmon C."/>
            <person name="Lopez-Roques C."/>
            <person name="Bouchez O."/>
            <person name="Berard A."/>
            <person name="Debelle F."/>
            <person name="Munos S."/>
            <person name="Bendahmane A."/>
            <person name="Berges H."/>
            <person name="Niebel A."/>
            <person name="Buitink J."/>
            <person name="Frugier F."/>
            <person name="Benhamed M."/>
            <person name="Crespi M."/>
            <person name="Gouzy J."/>
            <person name="Gamas P."/>
        </authorList>
    </citation>
    <scope>NUCLEOTIDE SEQUENCE [LARGE SCALE GENOMIC DNA]</scope>
    <source>
        <strain evidence="2">cv. Jemalong A17</strain>
    </source>
</reference>
<gene>
    <name evidence="1" type="ORF">MtrunA17_Chr2g0314971</name>
</gene>
<dbReference type="Proteomes" id="UP000265566">
    <property type="component" value="Chromosome 2"/>
</dbReference>